<evidence type="ECO:0000313" key="1">
    <source>
        <dbReference type="EMBL" id="OKY78305.1"/>
    </source>
</evidence>
<organism evidence="1 2">
    <name type="scientific">Methanohalarchaeum thermophilum</name>
    <dbReference type="NCBI Taxonomy" id="1903181"/>
    <lineage>
        <taxon>Archaea</taxon>
        <taxon>Methanobacteriati</taxon>
        <taxon>Methanobacteriota</taxon>
        <taxon>Methanonatronarchaeia</taxon>
        <taxon>Methanonatronarchaeales</taxon>
        <taxon>Methanonatronarchaeaceae</taxon>
        <taxon>Candidatus Methanohalarchaeum</taxon>
    </lineage>
</organism>
<keyword evidence="2" id="KW-1185">Reference proteome</keyword>
<dbReference type="AlphaFoldDB" id="A0A1Q6DVC3"/>
<gene>
    <name evidence="1" type="ORF">BTN85_0793</name>
</gene>
<dbReference type="Proteomes" id="UP000185744">
    <property type="component" value="Unassembled WGS sequence"/>
</dbReference>
<comment type="caution">
    <text evidence="1">The sequence shown here is derived from an EMBL/GenBank/DDBJ whole genome shotgun (WGS) entry which is preliminary data.</text>
</comment>
<proteinExistence type="predicted"/>
<name>A0A1Q6DVC3_METT1</name>
<accession>A0A1Q6DVC3</accession>
<sequence length="395" mass="45805">MLWKKIKELDISNGKLTYDEERNVRKSLINKIEKEGDFIKENYSKSDIERFLNNELESVDEKSDLKDLLKSISRRFTNLRKYEVFIPIYNLEAGNEVFEYKNCRIKEFSDSIRGRILEARYPDEISEMANDRVKDYYEGAAVAIIDIRRGSYNKAMEDSKKVLNEVVDILYFFKNFLYSESLRPMIGLTDNLAGLQSFFAINKKDQGLSSRQERKGALASYRLGQLFDKFDQSLIESVKSCFVNSGGIQNRVERCIHWVGKAERAESEEDEFIMYIIALESLLGNEKTNITFNLSKRVSFILGEDLEDRNEVFDSVKKVYDKRGDLVHGEDTELTKKDLLKASHFVRNTALYLADNLEKYDDFGDLDKKIKSRFFSLPSSMGSLIEEREKNGGSD</sequence>
<dbReference type="InParanoid" id="A0A1Q6DVC3"/>
<evidence type="ECO:0000313" key="2">
    <source>
        <dbReference type="Proteomes" id="UP000185744"/>
    </source>
</evidence>
<protein>
    <submittedName>
        <fullName evidence="1">Uncharacterized protein</fullName>
    </submittedName>
</protein>
<dbReference type="STRING" id="1903181.BTN85_0793"/>
<dbReference type="EMBL" id="MSDW01000001">
    <property type="protein sequence ID" value="OKY78305.1"/>
    <property type="molecule type" value="Genomic_DNA"/>
</dbReference>
<reference evidence="1" key="1">
    <citation type="submission" date="2016-12" db="EMBL/GenBank/DDBJ databases">
        <title>Discovery of methanogenic haloarchaea.</title>
        <authorList>
            <person name="Sorokin D.Y."/>
            <person name="Makarova K.S."/>
            <person name="Abbas B."/>
            <person name="Ferrer M."/>
            <person name="Golyshin P.N."/>
        </authorList>
    </citation>
    <scope>NUCLEOTIDE SEQUENCE [LARGE SCALE GENOMIC DNA]</scope>
    <source>
        <strain evidence="1">HMET1</strain>
    </source>
</reference>